<feature type="compositionally biased region" description="Polar residues" evidence="1">
    <location>
        <begin position="9"/>
        <end position="22"/>
    </location>
</feature>
<evidence type="ECO:0000313" key="3">
    <source>
        <dbReference type="Proteomes" id="UP000027730"/>
    </source>
</evidence>
<dbReference type="OrthoDB" id="3485856at2759"/>
<dbReference type="EMBL" id="KL584713">
    <property type="protein sequence ID" value="KEQ71660.1"/>
    <property type="molecule type" value="Genomic_DNA"/>
</dbReference>
<dbReference type="HOGENOM" id="CLU_647194_0_0_1"/>
<dbReference type="GeneID" id="25413815"/>
<proteinExistence type="predicted"/>
<reference evidence="2 3" key="1">
    <citation type="journal article" date="2014" name="BMC Genomics">
        <title>Genome sequencing of four Aureobasidium pullulans varieties: biotechnological potential, stress tolerance, and description of new species.</title>
        <authorList>
            <person name="Gostin Ar C."/>
            <person name="Ohm R.A."/>
            <person name="Kogej T."/>
            <person name="Sonjak S."/>
            <person name="Turk M."/>
            <person name="Zajc J."/>
            <person name="Zalar P."/>
            <person name="Grube M."/>
            <person name="Sun H."/>
            <person name="Han J."/>
            <person name="Sharma A."/>
            <person name="Chiniquy J."/>
            <person name="Ngan C.Y."/>
            <person name="Lipzen A."/>
            <person name="Barry K."/>
            <person name="Grigoriev I.V."/>
            <person name="Gunde-Cimerman N."/>
        </authorList>
    </citation>
    <scope>NUCLEOTIDE SEQUENCE [LARGE SCALE GENOMIC DNA]</scope>
    <source>
        <strain evidence="2 3">CBS 147.97</strain>
    </source>
</reference>
<accession>A0A074WF07</accession>
<feature type="compositionally biased region" description="Basic and acidic residues" evidence="1">
    <location>
        <begin position="36"/>
        <end position="49"/>
    </location>
</feature>
<feature type="compositionally biased region" description="Low complexity" evidence="1">
    <location>
        <begin position="412"/>
        <end position="424"/>
    </location>
</feature>
<evidence type="ECO:0000313" key="2">
    <source>
        <dbReference type="EMBL" id="KEQ71660.1"/>
    </source>
</evidence>
<protein>
    <submittedName>
        <fullName evidence="2">Uncharacterized protein</fullName>
    </submittedName>
</protein>
<dbReference type="RefSeq" id="XP_013425928.1">
    <property type="nucleotide sequence ID" value="XM_013570474.1"/>
</dbReference>
<sequence length="424" mass="47712">MSALEPGTESASTTNELQQYRQNTDEPRRCRNKRAGQSDDSRDLGERQAKRMCRQRITHIIEMEKTAKSSSKGRQWTKKDLQSIISRVLKAPFLEASAFHSSASVVGNTVNIPSVPAYVLEDLRPLLALNSTTARWKIDFQRTSSRKGRLTITMPSHSHERFIDVMEDIENQMRASFVPQVKRKVIWQTRNTEVKTDSNDDMEPDGGLSFYKPDRTFLVLEVAHSQKEKKARRKAQRYVLETNRKIKIVVIVIVNKRPTPKGQSTTSVSLSAETDTVHVAVCKSIEEPDAITGEYVVDRLQIFPGPVPEKTFDITWSDVNRGPWDRFRDGMRLPLDTPEPVCHVNFQDLHRIAMALANDPNSPVTTTMWDSDAETPPPKKAGKIFDPSSSPDKIPSSSSSGSSAEGRRVDPSYSHSETSSNESD</sequence>
<dbReference type="AlphaFoldDB" id="A0A074WF07"/>
<evidence type="ECO:0000256" key="1">
    <source>
        <dbReference type="SAM" id="MobiDB-lite"/>
    </source>
</evidence>
<feature type="compositionally biased region" description="Low complexity" evidence="1">
    <location>
        <begin position="387"/>
        <end position="403"/>
    </location>
</feature>
<feature type="region of interest" description="Disordered" evidence="1">
    <location>
        <begin position="363"/>
        <end position="424"/>
    </location>
</feature>
<name>A0A074WF07_9PEZI</name>
<keyword evidence="3" id="KW-1185">Reference proteome</keyword>
<dbReference type="STRING" id="1043004.A0A074WF07"/>
<gene>
    <name evidence="2" type="ORF">M436DRAFT_65148</name>
</gene>
<organism evidence="2 3">
    <name type="scientific">Aureobasidium namibiae CBS 147.97</name>
    <dbReference type="NCBI Taxonomy" id="1043004"/>
    <lineage>
        <taxon>Eukaryota</taxon>
        <taxon>Fungi</taxon>
        <taxon>Dikarya</taxon>
        <taxon>Ascomycota</taxon>
        <taxon>Pezizomycotina</taxon>
        <taxon>Dothideomycetes</taxon>
        <taxon>Dothideomycetidae</taxon>
        <taxon>Dothideales</taxon>
        <taxon>Saccotheciaceae</taxon>
        <taxon>Aureobasidium</taxon>
    </lineage>
</organism>
<feature type="region of interest" description="Disordered" evidence="1">
    <location>
        <begin position="1"/>
        <end position="51"/>
    </location>
</feature>
<dbReference type="Proteomes" id="UP000027730">
    <property type="component" value="Unassembled WGS sequence"/>
</dbReference>